<sequence>MATDIQDLLAFVAVVNAGGFREGARISGKSASSLSDAVRRMERRLGVRLLNRTTRSVVPTEAGARLMERIVPALGEVEAAMDVVNDFRDRPSGTLRLNVPVSAARLVLPSIITPFLKSYPDIRLEVVAEESFVDMLAAGCDAGIRYDERLEQDMIALPIGPRFQRFATAASPAYLDARGRPEHPRDLLQHACLRGKFPSGAMPLWEFERDGETMSVDPSGPLIVRIGGAVDLSVQAAVDGLGIVYLFEDWLRPYLDSGALEPVLEPWWQRFTGPFLYYPGRRYLPSPLRAFVDFIQTQQDSLPTEN</sequence>
<name>A0AAW8M590_9PSED</name>
<dbReference type="EMBL" id="JAVDVC010000001">
    <property type="protein sequence ID" value="MDR6956908.1"/>
    <property type="molecule type" value="Genomic_DNA"/>
</dbReference>
<dbReference type="PANTHER" id="PTHR30537">
    <property type="entry name" value="HTH-TYPE TRANSCRIPTIONAL REGULATOR"/>
    <property type="match status" value="1"/>
</dbReference>
<evidence type="ECO:0000256" key="1">
    <source>
        <dbReference type="ARBA" id="ARBA00009437"/>
    </source>
</evidence>
<evidence type="ECO:0000256" key="4">
    <source>
        <dbReference type="ARBA" id="ARBA00023163"/>
    </source>
</evidence>
<evidence type="ECO:0000313" key="7">
    <source>
        <dbReference type="Proteomes" id="UP001252613"/>
    </source>
</evidence>
<accession>A0AAW8M590</accession>
<feature type="domain" description="HTH lysR-type" evidence="5">
    <location>
        <begin position="3"/>
        <end position="60"/>
    </location>
</feature>
<dbReference type="AlphaFoldDB" id="A0AAW8M590"/>
<keyword evidence="4" id="KW-0804">Transcription</keyword>
<dbReference type="Gene3D" id="1.10.10.10">
    <property type="entry name" value="Winged helix-like DNA-binding domain superfamily/Winged helix DNA-binding domain"/>
    <property type="match status" value="1"/>
</dbReference>
<dbReference type="InterPro" id="IPR036390">
    <property type="entry name" value="WH_DNA-bd_sf"/>
</dbReference>
<dbReference type="SUPFAM" id="SSF46785">
    <property type="entry name" value="Winged helix' DNA-binding domain"/>
    <property type="match status" value="1"/>
</dbReference>
<dbReference type="FunFam" id="1.10.10.10:FF:000001">
    <property type="entry name" value="LysR family transcriptional regulator"/>
    <property type="match status" value="1"/>
</dbReference>
<dbReference type="CDD" id="cd08474">
    <property type="entry name" value="PBP2_CrgA_like_5"/>
    <property type="match status" value="1"/>
</dbReference>
<protein>
    <submittedName>
        <fullName evidence="6">DNA-binding transcriptional LysR family regulator</fullName>
    </submittedName>
</protein>
<comment type="caution">
    <text evidence="6">The sequence shown here is derived from an EMBL/GenBank/DDBJ whole genome shotgun (WGS) entry which is preliminary data.</text>
</comment>
<dbReference type="RefSeq" id="WP_310356760.1">
    <property type="nucleotide sequence ID" value="NZ_JAVDVC010000001.1"/>
</dbReference>
<dbReference type="PROSITE" id="PS50931">
    <property type="entry name" value="HTH_LYSR"/>
    <property type="match status" value="1"/>
</dbReference>
<dbReference type="Gene3D" id="3.40.190.290">
    <property type="match status" value="1"/>
</dbReference>
<dbReference type="GO" id="GO:0003700">
    <property type="term" value="F:DNA-binding transcription factor activity"/>
    <property type="evidence" value="ECO:0007669"/>
    <property type="project" value="InterPro"/>
</dbReference>
<dbReference type="Pfam" id="PF03466">
    <property type="entry name" value="LysR_substrate"/>
    <property type="match status" value="1"/>
</dbReference>
<dbReference type="SUPFAM" id="SSF53850">
    <property type="entry name" value="Periplasmic binding protein-like II"/>
    <property type="match status" value="1"/>
</dbReference>
<evidence type="ECO:0000313" key="6">
    <source>
        <dbReference type="EMBL" id="MDR6956908.1"/>
    </source>
</evidence>
<evidence type="ECO:0000256" key="3">
    <source>
        <dbReference type="ARBA" id="ARBA00023125"/>
    </source>
</evidence>
<evidence type="ECO:0000259" key="5">
    <source>
        <dbReference type="PROSITE" id="PS50931"/>
    </source>
</evidence>
<proteinExistence type="inferred from homology"/>
<reference evidence="6" key="1">
    <citation type="submission" date="2023-07" db="EMBL/GenBank/DDBJ databases">
        <title>Sorghum-associated microbial communities from plants grown in Nebraska, USA.</title>
        <authorList>
            <person name="Schachtman D."/>
        </authorList>
    </citation>
    <scope>NUCLEOTIDE SEQUENCE</scope>
    <source>
        <strain evidence="6">3432</strain>
    </source>
</reference>
<dbReference type="InterPro" id="IPR058163">
    <property type="entry name" value="LysR-type_TF_proteobact-type"/>
</dbReference>
<keyword evidence="2" id="KW-0805">Transcription regulation</keyword>
<evidence type="ECO:0000256" key="2">
    <source>
        <dbReference type="ARBA" id="ARBA00023015"/>
    </source>
</evidence>
<dbReference type="GO" id="GO:0003677">
    <property type="term" value="F:DNA binding"/>
    <property type="evidence" value="ECO:0007669"/>
    <property type="project" value="UniProtKB-KW"/>
</dbReference>
<dbReference type="PANTHER" id="PTHR30537:SF5">
    <property type="entry name" value="HTH-TYPE TRANSCRIPTIONAL ACTIVATOR TTDR-RELATED"/>
    <property type="match status" value="1"/>
</dbReference>
<organism evidence="6 7">
    <name type="scientific">Pseudomonas brassicacearum</name>
    <dbReference type="NCBI Taxonomy" id="930166"/>
    <lineage>
        <taxon>Bacteria</taxon>
        <taxon>Pseudomonadati</taxon>
        <taxon>Pseudomonadota</taxon>
        <taxon>Gammaproteobacteria</taxon>
        <taxon>Pseudomonadales</taxon>
        <taxon>Pseudomonadaceae</taxon>
        <taxon>Pseudomonas</taxon>
    </lineage>
</organism>
<dbReference type="InterPro" id="IPR005119">
    <property type="entry name" value="LysR_subst-bd"/>
</dbReference>
<dbReference type="Proteomes" id="UP001252613">
    <property type="component" value="Unassembled WGS sequence"/>
</dbReference>
<keyword evidence="3 6" id="KW-0238">DNA-binding</keyword>
<dbReference type="Pfam" id="PF00126">
    <property type="entry name" value="HTH_1"/>
    <property type="match status" value="1"/>
</dbReference>
<gene>
    <name evidence="6" type="ORF">J2W43_000871</name>
</gene>
<dbReference type="InterPro" id="IPR000847">
    <property type="entry name" value="LysR_HTH_N"/>
</dbReference>
<comment type="similarity">
    <text evidence="1">Belongs to the LysR transcriptional regulatory family.</text>
</comment>
<dbReference type="InterPro" id="IPR036388">
    <property type="entry name" value="WH-like_DNA-bd_sf"/>
</dbReference>